<comment type="caution">
    <text evidence="13">The sequence shown here is derived from an EMBL/GenBank/DDBJ whole genome shotgun (WGS) entry which is preliminary data.</text>
</comment>
<dbReference type="PANTHER" id="PTHR45887">
    <property type="entry name" value="TRANSLATION INITIATION FACTOR EIF-2B SUBUNIT EPSILON"/>
    <property type="match status" value="1"/>
</dbReference>
<reference evidence="13" key="2">
    <citation type="submission" date="2023-05" db="EMBL/GenBank/DDBJ databases">
        <authorList>
            <consortium name="Lawrence Berkeley National Laboratory"/>
            <person name="Steindorff A."/>
            <person name="Hensen N."/>
            <person name="Bonometti L."/>
            <person name="Westerberg I."/>
            <person name="Brannstrom I.O."/>
            <person name="Guillou S."/>
            <person name="Cros-Aarteil S."/>
            <person name="Calhoun S."/>
            <person name="Haridas S."/>
            <person name="Kuo A."/>
            <person name="Mondo S."/>
            <person name="Pangilinan J."/>
            <person name="Riley R."/>
            <person name="Labutti K."/>
            <person name="Andreopoulos B."/>
            <person name="Lipzen A."/>
            <person name="Chen C."/>
            <person name="Yanf M."/>
            <person name="Daum C."/>
            <person name="Ng V."/>
            <person name="Clum A."/>
            <person name="Ohm R."/>
            <person name="Martin F."/>
            <person name="Silar P."/>
            <person name="Natvig D."/>
            <person name="Lalanne C."/>
            <person name="Gautier V."/>
            <person name="Ament-Velasquez S.L."/>
            <person name="Kruys A."/>
            <person name="Hutchinson M.I."/>
            <person name="Powell A.J."/>
            <person name="Barry K."/>
            <person name="Miller A.N."/>
            <person name="Grigoriev I.V."/>
            <person name="Debuchy R."/>
            <person name="Gladieux P."/>
            <person name="Thoren M.H."/>
            <person name="Johannesson H."/>
        </authorList>
    </citation>
    <scope>NUCLEOTIDE SEQUENCE</scope>
    <source>
        <strain evidence="13">PSN293</strain>
    </source>
</reference>
<keyword evidence="5" id="KW-0396">Initiation factor</keyword>
<keyword evidence="5" id="KW-0648">Protein biosynthesis</keyword>
<dbReference type="GO" id="GO:0005829">
    <property type="term" value="C:cytosol"/>
    <property type="evidence" value="ECO:0007669"/>
    <property type="project" value="UniProtKB-SubCell"/>
</dbReference>
<dbReference type="GO" id="GO:0005851">
    <property type="term" value="C:eukaryotic translation initiation factor 2B complex"/>
    <property type="evidence" value="ECO:0007669"/>
    <property type="project" value="TreeGrafter"/>
</dbReference>
<dbReference type="SUPFAM" id="SSF48371">
    <property type="entry name" value="ARM repeat"/>
    <property type="match status" value="1"/>
</dbReference>
<dbReference type="PROSITE" id="PS51363">
    <property type="entry name" value="W2"/>
    <property type="match status" value="1"/>
</dbReference>
<comment type="subunit">
    <text evidence="10">Component of the translation initiation factor 2B (eIF2B) complex which is a heterodecamer of two sets of five different subunits: alpha, beta, gamma, delta and epsilon. Subunits alpha, beta and delta comprise a regulatory subcomplex and subunits epsilon and gamma comprise a catalytic subcomplex. Within the complex, the hexameric regulatory complex resides at the center, with the two heterodimeric catalytic subcomplexes bound on opposite sides.</text>
</comment>
<evidence type="ECO:0000256" key="9">
    <source>
        <dbReference type="ARBA" id="ARBA00044345"/>
    </source>
</evidence>
<dbReference type="CDD" id="cd05787">
    <property type="entry name" value="LbH_eIF2B_epsilon"/>
    <property type="match status" value="1"/>
</dbReference>
<evidence type="ECO:0000256" key="6">
    <source>
        <dbReference type="ARBA" id="ARBA00030179"/>
    </source>
</evidence>
<accession>A0AAN6YHR2</accession>
<dbReference type="Gene3D" id="3.90.550.10">
    <property type="entry name" value="Spore Coat Polysaccharide Biosynthesis Protein SpsA, Chain A"/>
    <property type="match status" value="1"/>
</dbReference>
<feature type="region of interest" description="Disordered" evidence="11">
    <location>
        <begin position="1"/>
        <end position="28"/>
    </location>
</feature>
<sequence>MSNKQGGKPGGGAKGKKGAAKGKAGDEKREDVLQAVVLVDSFEDRFKPFTTEKPRCLLPLANVPLIEHTLEFLASNGVQEVFIYCGAHSEAIETFINESRRWSPGSILSPFSSLEFIRVSDATSVGDFMRDLDSRGVIAGDFILVHGDVVSNIELEGALAKHRARREANRDACMTMVLTSAGTRPHPIKTAQVIKPVFVICNETNRCVHYQEMNPLTPKERLRIDYSLLEICTDTEIRSDLIDAQIDICTPEVLALWSESFDYELPRKNFLSGVIKDWELNGKLIYAEVMKEGYAVRASNLALYERVSRDVLNRRVLPFAPDSNLSTDQTYKWIHAGRFYSENGVLIDRTAKVTRSALGADTNIGAGSTIERSIIGRSCVIGKDVKIKDSYIWDDAVIGDGTVVERSILANSATVGSNCHIPKGSLLSFGVQIADGKRLDSEPIPRISLLDDDGNPAKTDPSVVGEGGRGALYHESVDEDSDDEDQQHDPAVLQRTLFYSLEGMNISADSVSTFASEDSSESDDEEFIGAGSHGEEFGATRQRLSSFTSIDSNTGASDAEAFHADAVHGLVDALQGDDSGDFDSAKLEFMGLRLANNASDSMMRRAIAVAFATRASELLTPEHGGLTPAEAAKKALFSKNGALKFIKEVGVGEETGEQSEFALALQKALLGVKGLEATRAGTLLAALLQQLYSEDVLEEDGILAWWADARSSEGDGLNKIKDKCLVLVEWLENAEEDSDDDEDDEDSD</sequence>
<dbReference type="SMART" id="SM00515">
    <property type="entry name" value="eIF5C"/>
    <property type="match status" value="1"/>
</dbReference>
<organism evidence="13 14">
    <name type="scientific">Rhypophila decipiens</name>
    <dbReference type="NCBI Taxonomy" id="261697"/>
    <lineage>
        <taxon>Eukaryota</taxon>
        <taxon>Fungi</taxon>
        <taxon>Dikarya</taxon>
        <taxon>Ascomycota</taxon>
        <taxon>Pezizomycotina</taxon>
        <taxon>Sordariomycetes</taxon>
        <taxon>Sordariomycetidae</taxon>
        <taxon>Sordariales</taxon>
        <taxon>Naviculisporaceae</taxon>
        <taxon>Rhypophila</taxon>
    </lineage>
</organism>
<dbReference type="Gene3D" id="1.25.40.180">
    <property type="match status" value="1"/>
</dbReference>
<keyword evidence="4" id="KW-0963">Cytoplasm</keyword>
<evidence type="ECO:0000256" key="7">
    <source>
        <dbReference type="ARBA" id="ARBA00031190"/>
    </source>
</evidence>
<dbReference type="InterPro" id="IPR003307">
    <property type="entry name" value="W2_domain"/>
</dbReference>
<proteinExistence type="inferred from homology"/>
<comment type="subcellular location">
    <subcellularLocation>
        <location evidence="1">Cytoplasm</location>
        <location evidence="1">Cytosol</location>
    </subcellularLocation>
</comment>
<protein>
    <recommendedName>
        <fullName evidence="3">Mannose-1-phosphate guanyltransferase</fullName>
    </recommendedName>
    <alternativeName>
        <fullName evidence="7">GDP-mannose pyrophosphorylase</fullName>
    </alternativeName>
    <alternativeName>
        <fullName evidence="6">GTP-mannose-1-phosphate guanylyltransferase</fullName>
    </alternativeName>
    <alternativeName>
        <fullName evidence="8">Translation initiation factor eIF2B subunit epsilon</fullName>
    </alternativeName>
    <alternativeName>
        <fullName evidence="9">eIF2B GDP-GTP exchange factor subunit epsilon</fullName>
    </alternativeName>
</protein>
<dbReference type="SUPFAM" id="SSF53448">
    <property type="entry name" value="Nucleotide-diphospho-sugar transferases"/>
    <property type="match status" value="1"/>
</dbReference>
<dbReference type="InterPro" id="IPR005835">
    <property type="entry name" value="NTP_transferase_dom"/>
</dbReference>
<keyword evidence="13" id="KW-0808">Transferase</keyword>
<evidence type="ECO:0000256" key="8">
    <source>
        <dbReference type="ARBA" id="ARBA00044144"/>
    </source>
</evidence>
<dbReference type="InterPro" id="IPR016024">
    <property type="entry name" value="ARM-type_fold"/>
</dbReference>
<dbReference type="CDD" id="cd11558">
    <property type="entry name" value="W2_eIF2B_epsilon"/>
    <property type="match status" value="1"/>
</dbReference>
<evidence type="ECO:0000259" key="12">
    <source>
        <dbReference type="PROSITE" id="PS51363"/>
    </source>
</evidence>
<evidence type="ECO:0000256" key="3">
    <source>
        <dbReference type="ARBA" id="ARBA00018601"/>
    </source>
</evidence>
<keyword evidence="14" id="KW-1185">Reference proteome</keyword>
<dbReference type="GO" id="GO:0016740">
    <property type="term" value="F:transferase activity"/>
    <property type="evidence" value="ECO:0007669"/>
    <property type="project" value="UniProtKB-KW"/>
</dbReference>
<dbReference type="Gene3D" id="2.160.10.10">
    <property type="entry name" value="Hexapeptide repeat proteins"/>
    <property type="match status" value="1"/>
</dbReference>
<dbReference type="Pfam" id="PF25084">
    <property type="entry name" value="LbH_EIF2B"/>
    <property type="match status" value="1"/>
</dbReference>
<evidence type="ECO:0000313" key="13">
    <source>
        <dbReference type="EMBL" id="KAK4216357.1"/>
    </source>
</evidence>
<dbReference type="GO" id="GO:0003743">
    <property type="term" value="F:translation initiation factor activity"/>
    <property type="evidence" value="ECO:0007669"/>
    <property type="project" value="TreeGrafter"/>
</dbReference>
<dbReference type="Proteomes" id="UP001301769">
    <property type="component" value="Unassembled WGS sequence"/>
</dbReference>
<dbReference type="GO" id="GO:0031369">
    <property type="term" value="F:translation initiation factor binding"/>
    <property type="evidence" value="ECO:0007669"/>
    <property type="project" value="InterPro"/>
</dbReference>
<evidence type="ECO:0000256" key="10">
    <source>
        <dbReference type="ARBA" id="ARBA00046432"/>
    </source>
</evidence>
<evidence type="ECO:0000256" key="2">
    <source>
        <dbReference type="ARBA" id="ARBA00007878"/>
    </source>
</evidence>
<gene>
    <name evidence="13" type="ORF">QBC37DRAFT_310368</name>
</gene>
<dbReference type="InterPro" id="IPR056764">
    <property type="entry name" value="LbH_EIF2B3/5"/>
</dbReference>
<dbReference type="EMBL" id="MU858069">
    <property type="protein sequence ID" value="KAK4216357.1"/>
    <property type="molecule type" value="Genomic_DNA"/>
</dbReference>
<feature type="region of interest" description="Disordered" evidence="11">
    <location>
        <begin position="445"/>
        <end position="469"/>
    </location>
</feature>
<evidence type="ECO:0000256" key="4">
    <source>
        <dbReference type="ARBA" id="ARBA00022490"/>
    </source>
</evidence>
<dbReference type="CDD" id="cd04197">
    <property type="entry name" value="eIF-2B_epsilon_N"/>
    <property type="match status" value="1"/>
</dbReference>
<comment type="similarity">
    <text evidence="2">Belongs to the eIF-2B gamma/epsilon subunits family.</text>
</comment>
<dbReference type="GO" id="GO:0005085">
    <property type="term" value="F:guanyl-nucleotide exchange factor activity"/>
    <property type="evidence" value="ECO:0007669"/>
    <property type="project" value="InterPro"/>
</dbReference>
<evidence type="ECO:0000256" key="11">
    <source>
        <dbReference type="SAM" id="MobiDB-lite"/>
    </source>
</evidence>
<dbReference type="Pfam" id="PF00483">
    <property type="entry name" value="NTP_transferase"/>
    <property type="match status" value="1"/>
</dbReference>
<dbReference type="InterPro" id="IPR051956">
    <property type="entry name" value="eIF2B_epsilon"/>
</dbReference>
<dbReference type="AlphaFoldDB" id="A0AAN6YHR2"/>
<dbReference type="InterPro" id="IPR029044">
    <property type="entry name" value="Nucleotide-diphossugar_trans"/>
</dbReference>
<reference evidence="13" key="1">
    <citation type="journal article" date="2023" name="Mol. Phylogenet. Evol.">
        <title>Genome-scale phylogeny and comparative genomics of the fungal order Sordariales.</title>
        <authorList>
            <person name="Hensen N."/>
            <person name="Bonometti L."/>
            <person name="Westerberg I."/>
            <person name="Brannstrom I.O."/>
            <person name="Guillou S."/>
            <person name="Cros-Aarteil S."/>
            <person name="Calhoun S."/>
            <person name="Haridas S."/>
            <person name="Kuo A."/>
            <person name="Mondo S."/>
            <person name="Pangilinan J."/>
            <person name="Riley R."/>
            <person name="LaButti K."/>
            <person name="Andreopoulos B."/>
            <person name="Lipzen A."/>
            <person name="Chen C."/>
            <person name="Yan M."/>
            <person name="Daum C."/>
            <person name="Ng V."/>
            <person name="Clum A."/>
            <person name="Steindorff A."/>
            <person name="Ohm R.A."/>
            <person name="Martin F."/>
            <person name="Silar P."/>
            <person name="Natvig D.O."/>
            <person name="Lalanne C."/>
            <person name="Gautier V."/>
            <person name="Ament-Velasquez S.L."/>
            <person name="Kruys A."/>
            <person name="Hutchinson M.I."/>
            <person name="Powell A.J."/>
            <person name="Barry K."/>
            <person name="Miller A.N."/>
            <person name="Grigoriev I.V."/>
            <person name="Debuchy R."/>
            <person name="Gladieux P."/>
            <person name="Hiltunen Thoren M."/>
            <person name="Johannesson H."/>
        </authorList>
    </citation>
    <scope>NUCLEOTIDE SEQUENCE</scope>
    <source>
        <strain evidence="13">PSN293</strain>
    </source>
</reference>
<evidence type="ECO:0000256" key="1">
    <source>
        <dbReference type="ARBA" id="ARBA00004514"/>
    </source>
</evidence>
<dbReference type="FunFam" id="3.90.550.10:FF:000066">
    <property type="entry name" value="Translation initiation factor eIF-2B subunit epsilon"/>
    <property type="match status" value="1"/>
</dbReference>
<name>A0AAN6YHR2_9PEZI</name>
<dbReference type="Pfam" id="PF02020">
    <property type="entry name" value="W2"/>
    <property type="match status" value="1"/>
</dbReference>
<dbReference type="PANTHER" id="PTHR45887:SF1">
    <property type="entry name" value="TRANSLATION INITIATION FACTOR EIF-2B SUBUNIT EPSILON"/>
    <property type="match status" value="1"/>
</dbReference>
<evidence type="ECO:0000256" key="5">
    <source>
        <dbReference type="ARBA" id="ARBA00022540"/>
    </source>
</evidence>
<dbReference type="InterPro" id="IPR035543">
    <property type="entry name" value="eIF-2B_epsilon_N"/>
</dbReference>
<dbReference type="InterPro" id="IPR044123">
    <property type="entry name" value="W2_eIF2B_epsilon"/>
</dbReference>
<evidence type="ECO:0000313" key="14">
    <source>
        <dbReference type="Proteomes" id="UP001301769"/>
    </source>
</evidence>
<feature type="domain" description="W2" evidence="12">
    <location>
        <begin position="557"/>
        <end position="741"/>
    </location>
</feature>